<keyword evidence="2" id="KW-0812">Transmembrane</keyword>
<feature type="chain" id="PRO_5043178626" evidence="3">
    <location>
        <begin position="24"/>
        <end position="150"/>
    </location>
</feature>
<dbReference type="Gramene" id="TraesCLE_scaffold_055956_01G000400.1">
    <property type="protein sequence ID" value="TraesCLE_scaffold_055956_01G000400.1"/>
    <property type="gene ID" value="TraesCLE_scaffold_055956_01G000400"/>
</dbReference>
<keyword evidence="2" id="KW-0472">Membrane</keyword>
<evidence type="ECO:0000256" key="2">
    <source>
        <dbReference type="SAM" id="Phobius"/>
    </source>
</evidence>
<organism evidence="4">
    <name type="scientific">Triticum aestivum</name>
    <name type="common">Wheat</name>
    <dbReference type="NCBI Taxonomy" id="4565"/>
    <lineage>
        <taxon>Eukaryota</taxon>
        <taxon>Viridiplantae</taxon>
        <taxon>Streptophyta</taxon>
        <taxon>Embryophyta</taxon>
        <taxon>Tracheophyta</taxon>
        <taxon>Spermatophyta</taxon>
        <taxon>Magnoliopsida</taxon>
        <taxon>Liliopsida</taxon>
        <taxon>Poales</taxon>
        <taxon>Poaceae</taxon>
        <taxon>BOP clade</taxon>
        <taxon>Pooideae</taxon>
        <taxon>Triticodae</taxon>
        <taxon>Triticeae</taxon>
        <taxon>Triticinae</taxon>
        <taxon>Triticum</taxon>
    </lineage>
</organism>
<evidence type="ECO:0000313" key="4">
    <source>
        <dbReference type="EnsemblPlants" id="TraesCS6A02G376400.1"/>
    </source>
</evidence>
<reference evidence="4" key="1">
    <citation type="submission" date="2018-08" db="EMBL/GenBank/DDBJ databases">
        <authorList>
            <person name="Rossello M."/>
        </authorList>
    </citation>
    <scope>NUCLEOTIDE SEQUENCE [LARGE SCALE GENOMIC DNA]</scope>
    <source>
        <strain evidence="4">cv. Chinese Spring</strain>
    </source>
</reference>
<dbReference type="OrthoDB" id="10281750at2759"/>
<proteinExistence type="predicted"/>
<protein>
    <submittedName>
        <fullName evidence="4">Uncharacterized protein</fullName>
    </submittedName>
</protein>
<dbReference type="Gramene" id="TraesNOR6A03G03436300.1">
    <property type="protein sequence ID" value="TraesNOR6A03G03436300.1"/>
    <property type="gene ID" value="TraesNOR6A03G03436300"/>
</dbReference>
<dbReference type="EnsemblPlants" id="TraesCS6A02G376400.1">
    <property type="protein sequence ID" value="TraesCS6A02G376400.1"/>
    <property type="gene ID" value="TraesCS6A02G376400"/>
</dbReference>
<dbReference type="Gramene" id="TraesRN6A0100943000.1">
    <property type="protein sequence ID" value="TraesRN6A0100943000.1"/>
    <property type="gene ID" value="TraesRN6A0100943000"/>
</dbReference>
<dbReference type="Gramene" id="TraesLDM6A03G03405780.2">
    <property type="protein sequence ID" value="TraesLDM6A03G03405780.2"/>
    <property type="gene ID" value="TraesLDM6A03G03405780"/>
</dbReference>
<dbReference type="Proteomes" id="UP000019116">
    <property type="component" value="Chromosome 6A"/>
</dbReference>
<dbReference type="Gramene" id="TraesSTA6A03G03392800.1">
    <property type="protein sequence ID" value="TraesSTA6A03G03392800.1"/>
    <property type="gene ID" value="TraesSTA6A03G03392800"/>
</dbReference>
<reference evidence="4" key="2">
    <citation type="submission" date="2018-10" db="UniProtKB">
        <authorList>
            <consortium name="EnsemblPlants"/>
        </authorList>
    </citation>
    <scope>IDENTIFICATION</scope>
</reference>
<feature type="region of interest" description="Disordered" evidence="1">
    <location>
        <begin position="116"/>
        <end position="150"/>
    </location>
</feature>
<dbReference type="AlphaFoldDB" id="A0A3B6NX78"/>
<dbReference type="Gramene" id="TraesCS6A02G376400.1">
    <property type="protein sequence ID" value="TraesCS6A02G376400.1"/>
    <property type="gene ID" value="TraesCS6A02G376400"/>
</dbReference>
<dbReference type="Gramene" id="TraesSYM6A03G03345300.2">
    <property type="protein sequence ID" value="TraesSYM6A03G03345300.2"/>
    <property type="gene ID" value="TraesSYM6A03G03345300"/>
</dbReference>
<feature type="transmembrane region" description="Helical" evidence="2">
    <location>
        <begin position="64"/>
        <end position="85"/>
    </location>
</feature>
<dbReference type="Gramene" id="TraesLAC6A03G03359490.2">
    <property type="protein sequence ID" value="TraesLAC6A03G03359490.2"/>
    <property type="gene ID" value="TraesLAC6A03G03359490"/>
</dbReference>
<evidence type="ECO:0000256" key="3">
    <source>
        <dbReference type="SAM" id="SignalP"/>
    </source>
</evidence>
<keyword evidence="5" id="KW-1185">Reference proteome</keyword>
<accession>A0A3B6NX78</accession>
<keyword evidence="2" id="KW-1133">Transmembrane helix</keyword>
<dbReference type="Gramene" id="TraesJAG6A03G03395210.1">
    <property type="protein sequence ID" value="TraesJAG6A03G03395210.1"/>
    <property type="gene ID" value="TraesJAG6A03G03395210"/>
</dbReference>
<keyword evidence="3" id="KW-0732">Signal</keyword>
<dbReference type="Gramene" id="TraesCAD_scaffold_057895_01G000400.1">
    <property type="protein sequence ID" value="TraesCAD_scaffold_057895_01G000400.1"/>
    <property type="gene ID" value="TraesCAD_scaffold_057895_01G000400"/>
</dbReference>
<dbReference type="Gramene" id="TraesROB_scaffold_049513_01G000400.1">
    <property type="protein sequence ID" value="TraesROB_scaffold_049513_01G000400.1"/>
    <property type="gene ID" value="TraesROB_scaffold_049513_01G000400"/>
</dbReference>
<dbReference type="Gramene" id="TraesCS6A03G0956300.1">
    <property type="protein sequence ID" value="TraesCS6A03G0956300.1.CDS"/>
    <property type="gene ID" value="TraesCS6A03G0956300"/>
</dbReference>
<sequence>MATKTAFMAVVLLILVAGDLAHGHALPPPGRARRRSLGWMQGIKGGQPTGTQPSDTASTARQGAISLVDKGRGLFAIALIIFWWYDKKGHRKRSRQRRANRTAASSLAWRKASSSRLCRDSSSRPFPRTLPEKKRSHFTPQGEHACMPWH</sequence>
<evidence type="ECO:0000313" key="5">
    <source>
        <dbReference type="Proteomes" id="UP000019116"/>
    </source>
</evidence>
<feature type="signal peptide" evidence="3">
    <location>
        <begin position="1"/>
        <end position="23"/>
    </location>
</feature>
<evidence type="ECO:0000256" key="1">
    <source>
        <dbReference type="SAM" id="MobiDB-lite"/>
    </source>
</evidence>
<dbReference type="Gramene" id="TraesWEE_scaffold_051423_01G000400.1">
    <property type="protein sequence ID" value="TraesWEE_scaffold_051423_01G000400.1"/>
    <property type="gene ID" value="TraesWEE_scaffold_051423_01G000400"/>
</dbReference>
<name>A0A3B6NX78_WHEAT</name>